<feature type="compositionally biased region" description="Low complexity" evidence="2">
    <location>
        <begin position="645"/>
        <end position="660"/>
    </location>
</feature>
<proteinExistence type="predicted"/>
<dbReference type="InterPro" id="IPR000504">
    <property type="entry name" value="RRM_dom"/>
</dbReference>
<dbReference type="SUPFAM" id="SSF54928">
    <property type="entry name" value="RNA-binding domain, RBD"/>
    <property type="match status" value="1"/>
</dbReference>
<dbReference type="Gene3D" id="3.30.70.330">
    <property type="match status" value="1"/>
</dbReference>
<evidence type="ECO:0000313" key="5">
    <source>
        <dbReference type="Proteomes" id="UP000664859"/>
    </source>
</evidence>
<feature type="region of interest" description="Disordered" evidence="2">
    <location>
        <begin position="583"/>
        <end position="602"/>
    </location>
</feature>
<evidence type="ECO:0000256" key="2">
    <source>
        <dbReference type="SAM" id="MobiDB-lite"/>
    </source>
</evidence>
<dbReference type="AlphaFoldDB" id="A0A835Z298"/>
<dbReference type="Pfam" id="PF00076">
    <property type="entry name" value="RRM_1"/>
    <property type="match status" value="1"/>
</dbReference>
<evidence type="ECO:0000313" key="4">
    <source>
        <dbReference type="EMBL" id="KAG5185730.1"/>
    </source>
</evidence>
<accession>A0A835Z298</accession>
<dbReference type="GO" id="GO:0003723">
    <property type="term" value="F:RNA binding"/>
    <property type="evidence" value="ECO:0007669"/>
    <property type="project" value="InterPro"/>
</dbReference>
<feature type="region of interest" description="Disordered" evidence="2">
    <location>
        <begin position="293"/>
        <end position="327"/>
    </location>
</feature>
<sequence>MGERRDAYGACLYLRRCAATRCSSPEAHDNCCGVRAIASRVSCAAFQADLHAGTAKERRCHCLCYNTTFTCEVLSRTVTLKVQLHWQITPRAAAHWQATAGRNGALPTGVQLWDVRCARWAMEPRRVQARRKRLRFRGKATDRSGRRSVLGTPWPNYGCIRLAAYWKYYGQRALNAGTAIARVWSTPHLMKMSQIAVEAAPVYALCAAAHLLLRCLSVRVIAKALRACEPSILRHACHCKGAAADQATSLAVTARMFALSRLQWPACFDPQCAGAPDRRRHHMLAARTTAAAVRLRSRREKPQTRSHATGTARPVPMRPAALRQRPYGSQLRPYRTAEQRLHYCQAAAWHRRYVHAQRNTTVNSQLWLGVVAVPTRWTHHSDLRRCAGIMRKLRARAAAAMADGTGQAQTPCPTERAGAPCNAAVLEESHDAMLSTKRAEAAWRLGGGGKRVRTQSQWVLPAVTASYRVRIEGIAQRTCGDRVRELVRPHGAVVRLIVDMNALGVPAGGATVAYATPEDANAAAKRLNRITVDSAVWTVYELDNTGATSAGFNNVVLVPAPAGRIASSALLPSGHMGFAGAVQHEEEHGTKRSGSPPLDDLERRVKPHASFNAAPEQDCGKKRTRSPALDDVERRVKTHASPITAGPAAGTKATASASPAQPTPAAPAPAVLLPVALVLQQLPGASALGADYDPMHVEVPPALRFDRVSILARANQRARKLEKDARAARARAEAVELRISQAEQVISAQVLYIAAADQRVVADGALLQQADRRFQRRMAAVAHARQEVTGHGEKYEGMSAAEGRTLQLDESGGTASLSARC</sequence>
<keyword evidence="5" id="KW-1185">Reference proteome</keyword>
<name>A0A835Z298_9STRA</name>
<feature type="coiled-coil region" evidence="1">
    <location>
        <begin position="711"/>
        <end position="745"/>
    </location>
</feature>
<evidence type="ECO:0000256" key="1">
    <source>
        <dbReference type="SAM" id="Coils"/>
    </source>
</evidence>
<gene>
    <name evidence="4" type="ORF">JKP88DRAFT_262657</name>
</gene>
<dbReference type="InterPro" id="IPR012677">
    <property type="entry name" value="Nucleotide-bd_a/b_plait_sf"/>
</dbReference>
<organism evidence="4 5">
    <name type="scientific">Tribonema minus</name>
    <dbReference type="NCBI Taxonomy" id="303371"/>
    <lineage>
        <taxon>Eukaryota</taxon>
        <taxon>Sar</taxon>
        <taxon>Stramenopiles</taxon>
        <taxon>Ochrophyta</taxon>
        <taxon>PX clade</taxon>
        <taxon>Xanthophyceae</taxon>
        <taxon>Tribonematales</taxon>
        <taxon>Tribonemataceae</taxon>
        <taxon>Tribonema</taxon>
    </lineage>
</organism>
<protein>
    <recommendedName>
        <fullName evidence="3">RRM domain-containing protein</fullName>
    </recommendedName>
</protein>
<feature type="region of interest" description="Disordered" evidence="2">
    <location>
        <begin position="608"/>
        <end position="665"/>
    </location>
</feature>
<comment type="caution">
    <text evidence="4">The sequence shown here is derived from an EMBL/GenBank/DDBJ whole genome shotgun (WGS) entry which is preliminary data.</text>
</comment>
<reference evidence="4" key="1">
    <citation type="submission" date="2021-02" db="EMBL/GenBank/DDBJ databases">
        <title>First Annotated Genome of the Yellow-green Alga Tribonema minus.</title>
        <authorList>
            <person name="Mahan K.M."/>
        </authorList>
    </citation>
    <scope>NUCLEOTIDE SEQUENCE</scope>
    <source>
        <strain evidence="4">UTEX B ZZ1240</strain>
    </source>
</reference>
<dbReference type="InterPro" id="IPR035979">
    <property type="entry name" value="RBD_domain_sf"/>
</dbReference>
<dbReference type="Proteomes" id="UP000664859">
    <property type="component" value="Unassembled WGS sequence"/>
</dbReference>
<feature type="domain" description="RRM" evidence="3">
    <location>
        <begin position="471"/>
        <end position="536"/>
    </location>
</feature>
<evidence type="ECO:0000259" key="3">
    <source>
        <dbReference type="Pfam" id="PF00076"/>
    </source>
</evidence>
<dbReference type="EMBL" id="JAFCMP010000124">
    <property type="protein sequence ID" value="KAG5185730.1"/>
    <property type="molecule type" value="Genomic_DNA"/>
</dbReference>
<dbReference type="OrthoDB" id="439808at2759"/>
<keyword evidence="1" id="KW-0175">Coiled coil</keyword>